<keyword evidence="3" id="KW-1185">Reference proteome</keyword>
<evidence type="ECO:0000313" key="2">
    <source>
        <dbReference type="EMBL" id="MDR6530965.1"/>
    </source>
</evidence>
<sequence length="161" mass="17769">MTWNRLSLALLITVLAPALAWSQVEDWHVKIRARAGLPASSAEGQVRIFSEGWLTGGGETSLVARRDGKGRWRVSRVTGFRKTSERHWRLNAQEGAALEALLDDPAALVETPPPPEQDHCLDPPSTDLEVRWRGRAERISQTCGPWGAVARVETLLTAGRD</sequence>
<organism evidence="2 3">
    <name type="scientific">Caulobacter rhizosphaerae</name>
    <dbReference type="NCBI Taxonomy" id="2010972"/>
    <lineage>
        <taxon>Bacteria</taxon>
        <taxon>Pseudomonadati</taxon>
        <taxon>Pseudomonadota</taxon>
        <taxon>Alphaproteobacteria</taxon>
        <taxon>Caulobacterales</taxon>
        <taxon>Caulobacteraceae</taxon>
        <taxon>Caulobacter</taxon>
    </lineage>
</organism>
<feature type="signal peptide" evidence="1">
    <location>
        <begin position="1"/>
        <end position="20"/>
    </location>
</feature>
<gene>
    <name evidence="2" type="ORF">J2800_001704</name>
</gene>
<evidence type="ECO:0000313" key="3">
    <source>
        <dbReference type="Proteomes" id="UP001262754"/>
    </source>
</evidence>
<name>A0ABU1MXR3_9CAUL</name>
<evidence type="ECO:0000256" key="1">
    <source>
        <dbReference type="SAM" id="SignalP"/>
    </source>
</evidence>
<accession>A0ABU1MXR3</accession>
<proteinExistence type="predicted"/>
<keyword evidence="1" id="KW-0732">Signal</keyword>
<dbReference type="Proteomes" id="UP001262754">
    <property type="component" value="Unassembled WGS sequence"/>
</dbReference>
<feature type="chain" id="PRO_5046904055" evidence="1">
    <location>
        <begin position="21"/>
        <end position="161"/>
    </location>
</feature>
<reference evidence="2 3" key="1">
    <citation type="submission" date="2023-07" db="EMBL/GenBank/DDBJ databases">
        <title>Sorghum-associated microbial communities from plants grown in Nebraska, USA.</title>
        <authorList>
            <person name="Schachtman D."/>
        </authorList>
    </citation>
    <scope>NUCLEOTIDE SEQUENCE [LARGE SCALE GENOMIC DNA]</scope>
    <source>
        <strain evidence="2 3">DS2154</strain>
    </source>
</reference>
<comment type="caution">
    <text evidence="2">The sequence shown here is derived from an EMBL/GenBank/DDBJ whole genome shotgun (WGS) entry which is preliminary data.</text>
</comment>
<protein>
    <submittedName>
        <fullName evidence="2">Uncharacterized protein</fullName>
    </submittedName>
</protein>
<dbReference type="RefSeq" id="WP_310030733.1">
    <property type="nucleotide sequence ID" value="NZ_JAVDRL010000004.1"/>
</dbReference>
<dbReference type="EMBL" id="JAVDRL010000004">
    <property type="protein sequence ID" value="MDR6530965.1"/>
    <property type="molecule type" value="Genomic_DNA"/>
</dbReference>